<feature type="chain" id="PRO_5012850953" description="Peptidase MA superfamily protein" evidence="1">
    <location>
        <begin position="30"/>
        <end position="357"/>
    </location>
</feature>
<evidence type="ECO:0000256" key="1">
    <source>
        <dbReference type="SAM" id="SignalP"/>
    </source>
</evidence>
<name>A0A239F414_9ACTN</name>
<gene>
    <name evidence="2" type="ORF">SAMN04488107_2806</name>
</gene>
<organism evidence="2 3">
    <name type="scientific">Geodermatophilus saharensis</name>
    <dbReference type="NCBI Taxonomy" id="1137994"/>
    <lineage>
        <taxon>Bacteria</taxon>
        <taxon>Bacillati</taxon>
        <taxon>Actinomycetota</taxon>
        <taxon>Actinomycetes</taxon>
        <taxon>Geodermatophilales</taxon>
        <taxon>Geodermatophilaceae</taxon>
        <taxon>Geodermatophilus</taxon>
    </lineage>
</organism>
<accession>A0A239F414</accession>
<reference evidence="3" key="1">
    <citation type="submission" date="2017-06" db="EMBL/GenBank/DDBJ databases">
        <authorList>
            <person name="Varghese N."/>
            <person name="Submissions S."/>
        </authorList>
    </citation>
    <scope>NUCLEOTIDE SEQUENCE [LARGE SCALE GENOMIC DNA]</scope>
    <source>
        <strain evidence="3">DSM 45423</strain>
    </source>
</reference>
<evidence type="ECO:0008006" key="4">
    <source>
        <dbReference type="Google" id="ProtNLM"/>
    </source>
</evidence>
<dbReference type="AlphaFoldDB" id="A0A239F414"/>
<proteinExistence type="predicted"/>
<dbReference type="Proteomes" id="UP000198386">
    <property type="component" value="Unassembled WGS sequence"/>
</dbReference>
<keyword evidence="3" id="KW-1185">Reference proteome</keyword>
<keyword evidence="1" id="KW-0732">Signal</keyword>
<dbReference type="EMBL" id="FZOH01000005">
    <property type="protein sequence ID" value="SNS51003.1"/>
    <property type="molecule type" value="Genomic_DNA"/>
</dbReference>
<evidence type="ECO:0000313" key="2">
    <source>
        <dbReference type="EMBL" id="SNS51003.1"/>
    </source>
</evidence>
<dbReference type="OrthoDB" id="9152336at2"/>
<feature type="signal peptide" evidence="1">
    <location>
        <begin position="1"/>
        <end position="29"/>
    </location>
</feature>
<sequence>MVITRLRGAFVLLATVLLSVGLVAPTASAAPPSRSDIESPAHRIVEQAIDPGDYVCGPTALDAYFEELLGQLTESDLEFLLTTEALDIPTYDALLFGTASDPEYALEGQARQLQNTFRDLRRFWDIDSSDIQLLAMHGDVLLDVDRVARVLVVAFGYTEADAAARAQYIADTVASVPAFQGGDNPIFTLNAFAFSGEGETDPLFASIPDKIIMGDGVIDFLEAIGIGDVGPRLVLAHEFAHHIQFELGLFDSPLTGAEATRRTELMADAYATYYAVHARGLALNTRRVLEAEQTFYEVGDCFFDDPGHHGTPQQRMRASAWAAALANDARPQGAILSAEAFAALFDAELPELVAPDA</sequence>
<protein>
    <recommendedName>
        <fullName evidence="4">Peptidase MA superfamily protein</fullName>
    </recommendedName>
</protein>
<evidence type="ECO:0000313" key="3">
    <source>
        <dbReference type="Proteomes" id="UP000198386"/>
    </source>
</evidence>